<dbReference type="GO" id="GO:0000723">
    <property type="term" value="P:telomere maintenance"/>
    <property type="evidence" value="ECO:0007669"/>
    <property type="project" value="TreeGrafter"/>
</dbReference>
<keyword evidence="5" id="KW-1185">Reference proteome</keyword>
<comment type="subcellular location">
    <subcellularLocation>
        <location evidence="1">Nucleus</location>
    </subcellularLocation>
</comment>
<sequence length="443" mass="48456">MSILEDITQQPPSSPDQFILAASLLSDSDLDDIFDTPSKPNGLRTGIKSVDDALGGAFGREEGAVVGISGERGVGKTGLSLSLVTSLLLHPPSSASCAAIIDTTGNFDVFRIYTFLLLRLQSDAELLNQLRKGEEMESVEDVAAKVLERVKIMRVFDFEGLMEAVEEVREELNGGSKSKNIHQEATIIATPVQEEDEPKVVKPTRKEVIGDSEDEDDDDDMLFNCNTDAKPIVTPPPPNPEPAEQEKQEQDEAPISFVLINDISSAITPMMKNNYVQASTLLATFLRILAHLTHTHGLTTILLNPAYPIRPTPAQQPPAQNKEPSDYNNPNPYPAPHPQEPPPRPPQQQQLISIFASNAVHPALYTILPQFLDLHLLVSRLPKRKRDAQAFYGQIMSRNAAGTGGAEMVSVVEVISDRWDGRVGQWGVFTTSPSSGSLEEVRL</sequence>
<evidence type="ECO:0000256" key="3">
    <source>
        <dbReference type="SAM" id="MobiDB-lite"/>
    </source>
</evidence>
<feature type="compositionally biased region" description="Acidic residues" evidence="3">
    <location>
        <begin position="210"/>
        <end position="221"/>
    </location>
</feature>
<feature type="region of interest" description="Disordered" evidence="3">
    <location>
        <begin position="309"/>
        <end position="348"/>
    </location>
</feature>
<dbReference type="AlphaFoldDB" id="A0A9P4JIR6"/>
<dbReference type="GO" id="GO:0003697">
    <property type="term" value="F:single-stranded DNA binding"/>
    <property type="evidence" value="ECO:0007669"/>
    <property type="project" value="TreeGrafter"/>
</dbReference>
<accession>A0A9P4JIR6</accession>
<dbReference type="Gene3D" id="3.40.50.300">
    <property type="entry name" value="P-loop containing nucleotide triphosphate hydrolases"/>
    <property type="match status" value="1"/>
</dbReference>
<name>A0A9P4JIR6_9PLEO</name>
<dbReference type="EMBL" id="ML994039">
    <property type="protein sequence ID" value="KAF2200117.1"/>
    <property type="molecule type" value="Genomic_DNA"/>
</dbReference>
<dbReference type="PANTHER" id="PTHR46457">
    <property type="entry name" value="DNA REPAIR PROTEIN RAD51 HOMOLOG 4"/>
    <property type="match status" value="1"/>
</dbReference>
<feature type="compositionally biased region" description="Basic and acidic residues" evidence="3">
    <location>
        <begin position="198"/>
        <end position="209"/>
    </location>
</feature>
<dbReference type="GO" id="GO:0042148">
    <property type="term" value="P:DNA strand invasion"/>
    <property type="evidence" value="ECO:0007669"/>
    <property type="project" value="TreeGrafter"/>
</dbReference>
<dbReference type="OrthoDB" id="336321at2759"/>
<proteinExistence type="predicted"/>
<dbReference type="InterPro" id="IPR027417">
    <property type="entry name" value="P-loop_NTPase"/>
</dbReference>
<gene>
    <name evidence="4" type="ORF">GQ43DRAFT_441887</name>
</gene>
<dbReference type="PANTHER" id="PTHR46457:SF1">
    <property type="entry name" value="DNA REPAIR PROTEIN RAD51 HOMOLOG 4"/>
    <property type="match status" value="1"/>
</dbReference>
<dbReference type="GO" id="GO:0005815">
    <property type="term" value="C:microtubule organizing center"/>
    <property type="evidence" value="ECO:0007669"/>
    <property type="project" value="TreeGrafter"/>
</dbReference>
<evidence type="ECO:0000313" key="4">
    <source>
        <dbReference type="EMBL" id="KAF2200117.1"/>
    </source>
</evidence>
<dbReference type="GO" id="GO:0007131">
    <property type="term" value="P:reciprocal meiotic recombination"/>
    <property type="evidence" value="ECO:0007669"/>
    <property type="project" value="TreeGrafter"/>
</dbReference>
<dbReference type="GO" id="GO:0000724">
    <property type="term" value="P:double-strand break repair via homologous recombination"/>
    <property type="evidence" value="ECO:0007669"/>
    <property type="project" value="TreeGrafter"/>
</dbReference>
<feature type="compositionally biased region" description="Pro residues" evidence="3">
    <location>
        <begin position="331"/>
        <end position="346"/>
    </location>
</feature>
<dbReference type="GO" id="GO:0000400">
    <property type="term" value="F:four-way junction DNA binding"/>
    <property type="evidence" value="ECO:0007669"/>
    <property type="project" value="TreeGrafter"/>
</dbReference>
<dbReference type="GO" id="GO:0008094">
    <property type="term" value="F:ATP-dependent activity, acting on DNA"/>
    <property type="evidence" value="ECO:0007669"/>
    <property type="project" value="TreeGrafter"/>
</dbReference>
<dbReference type="InterPro" id="IPR051988">
    <property type="entry name" value="HRR_RAD51_Paralog"/>
</dbReference>
<dbReference type="SUPFAM" id="SSF52540">
    <property type="entry name" value="P-loop containing nucleoside triphosphate hydrolases"/>
    <property type="match status" value="1"/>
</dbReference>
<dbReference type="GO" id="GO:0005657">
    <property type="term" value="C:replication fork"/>
    <property type="evidence" value="ECO:0007669"/>
    <property type="project" value="TreeGrafter"/>
</dbReference>
<evidence type="ECO:0000313" key="5">
    <source>
        <dbReference type="Proteomes" id="UP000799536"/>
    </source>
</evidence>
<feature type="region of interest" description="Disordered" evidence="3">
    <location>
        <begin position="194"/>
        <end position="252"/>
    </location>
</feature>
<dbReference type="Proteomes" id="UP000799536">
    <property type="component" value="Unassembled WGS sequence"/>
</dbReference>
<protein>
    <recommendedName>
        <fullName evidence="6">DNA recombination and repair protein Rad51-like C-terminal domain-containing protein</fullName>
    </recommendedName>
</protein>
<comment type="caution">
    <text evidence="4">The sequence shown here is derived from an EMBL/GenBank/DDBJ whole genome shotgun (WGS) entry which is preliminary data.</text>
</comment>
<evidence type="ECO:0000256" key="1">
    <source>
        <dbReference type="ARBA" id="ARBA00004123"/>
    </source>
</evidence>
<keyword evidence="2" id="KW-0539">Nucleus</keyword>
<evidence type="ECO:0000256" key="2">
    <source>
        <dbReference type="ARBA" id="ARBA00023242"/>
    </source>
</evidence>
<organism evidence="4 5">
    <name type="scientific">Delitschia confertaspora ATCC 74209</name>
    <dbReference type="NCBI Taxonomy" id="1513339"/>
    <lineage>
        <taxon>Eukaryota</taxon>
        <taxon>Fungi</taxon>
        <taxon>Dikarya</taxon>
        <taxon>Ascomycota</taxon>
        <taxon>Pezizomycotina</taxon>
        <taxon>Dothideomycetes</taxon>
        <taxon>Pleosporomycetidae</taxon>
        <taxon>Pleosporales</taxon>
        <taxon>Delitschiaceae</taxon>
        <taxon>Delitschia</taxon>
    </lineage>
</organism>
<reference evidence="4" key="1">
    <citation type="journal article" date="2020" name="Stud. Mycol.">
        <title>101 Dothideomycetes genomes: a test case for predicting lifestyles and emergence of pathogens.</title>
        <authorList>
            <person name="Haridas S."/>
            <person name="Albert R."/>
            <person name="Binder M."/>
            <person name="Bloem J."/>
            <person name="Labutti K."/>
            <person name="Salamov A."/>
            <person name="Andreopoulos B."/>
            <person name="Baker S."/>
            <person name="Barry K."/>
            <person name="Bills G."/>
            <person name="Bluhm B."/>
            <person name="Cannon C."/>
            <person name="Castanera R."/>
            <person name="Culley D."/>
            <person name="Daum C."/>
            <person name="Ezra D."/>
            <person name="Gonzalez J."/>
            <person name="Henrissat B."/>
            <person name="Kuo A."/>
            <person name="Liang C."/>
            <person name="Lipzen A."/>
            <person name="Lutzoni F."/>
            <person name="Magnuson J."/>
            <person name="Mondo S."/>
            <person name="Nolan M."/>
            <person name="Ohm R."/>
            <person name="Pangilinan J."/>
            <person name="Park H.-J."/>
            <person name="Ramirez L."/>
            <person name="Alfaro M."/>
            <person name="Sun H."/>
            <person name="Tritt A."/>
            <person name="Yoshinaga Y."/>
            <person name="Zwiers L.-H."/>
            <person name="Turgeon B."/>
            <person name="Goodwin S."/>
            <person name="Spatafora J."/>
            <person name="Crous P."/>
            <person name="Grigoriev I."/>
        </authorList>
    </citation>
    <scope>NUCLEOTIDE SEQUENCE</scope>
    <source>
        <strain evidence="4">ATCC 74209</strain>
    </source>
</reference>
<dbReference type="GO" id="GO:0033063">
    <property type="term" value="C:Rad51B-Rad51C-Rad51D-XRCC2 complex"/>
    <property type="evidence" value="ECO:0007669"/>
    <property type="project" value="TreeGrafter"/>
</dbReference>
<evidence type="ECO:0008006" key="6">
    <source>
        <dbReference type="Google" id="ProtNLM"/>
    </source>
</evidence>